<dbReference type="PANTHER" id="PTHR30349">
    <property type="entry name" value="PHAGE INTEGRASE-RELATED"/>
    <property type="match status" value="1"/>
</dbReference>
<evidence type="ECO:0000313" key="4">
    <source>
        <dbReference type="Proteomes" id="UP000290608"/>
    </source>
</evidence>
<dbReference type="Gene3D" id="1.10.443.10">
    <property type="entry name" value="Intergrase catalytic core"/>
    <property type="match status" value="1"/>
</dbReference>
<dbReference type="PROSITE" id="PS51898">
    <property type="entry name" value="TYR_RECOMBINASE"/>
    <property type="match status" value="1"/>
</dbReference>
<protein>
    <submittedName>
        <fullName evidence="3">Phage integrase family protein</fullName>
    </submittedName>
</protein>
<dbReference type="Pfam" id="PF00589">
    <property type="entry name" value="Phage_integrase"/>
    <property type="match status" value="1"/>
</dbReference>
<dbReference type="EMBL" id="QOVL01000022">
    <property type="protein sequence ID" value="RXG25442.1"/>
    <property type="molecule type" value="Genomic_DNA"/>
</dbReference>
<dbReference type="InterPro" id="IPR050090">
    <property type="entry name" value="Tyrosine_recombinase_XerCD"/>
</dbReference>
<dbReference type="InterPro" id="IPR013762">
    <property type="entry name" value="Integrase-like_cat_sf"/>
</dbReference>
<evidence type="ECO:0000259" key="2">
    <source>
        <dbReference type="PROSITE" id="PS51898"/>
    </source>
</evidence>
<accession>A0A4V1KRM6</accession>
<dbReference type="GO" id="GO:0006310">
    <property type="term" value="P:DNA recombination"/>
    <property type="evidence" value="ECO:0007669"/>
    <property type="project" value="UniProtKB-KW"/>
</dbReference>
<proteinExistence type="predicted"/>
<sequence length="219" mass="24861">MFLDFPKADFDGLQRPKKDKKLPIVLSREEVIDLLKATPNLKHRTILALLYSAGLRIGELLALRCDAIDLDRMQIHIKQGKGRKDRTVKLAQTIVPLLLNYMESYGPTHYLIPGRDGQKYSAGSIRTFLKKSCARAGILKAVTPHTLRHSYATHMMDHGVALRHIQELLGHAKPETTMIYTHFSQRDLLDVANPLDVTLSRITKNANEHQKVLISRQKL</sequence>
<dbReference type="InterPro" id="IPR011010">
    <property type="entry name" value="DNA_brk_join_enz"/>
</dbReference>
<dbReference type="SUPFAM" id="SSF56349">
    <property type="entry name" value="DNA breaking-rejoining enzymes"/>
    <property type="match status" value="1"/>
</dbReference>
<organism evidence="3 4">
    <name type="scientific">Leeuwenhoekiella marinoflava</name>
    <dbReference type="NCBI Taxonomy" id="988"/>
    <lineage>
        <taxon>Bacteria</taxon>
        <taxon>Pseudomonadati</taxon>
        <taxon>Bacteroidota</taxon>
        <taxon>Flavobacteriia</taxon>
        <taxon>Flavobacteriales</taxon>
        <taxon>Flavobacteriaceae</taxon>
        <taxon>Leeuwenhoekiella</taxon>
    </lineage>
</organism>
<dbReference type="PANTHER" id="PTHR30349:SF64">
    <property type="entry name" value="PROPHAGE INTEGRASE INTD-RELATED"/>
    <property type="match status" value="1"/>
</dbReference>
<dbReference type="AlphaFoldDB" id="A0A4V1KRM6"/>
<feature type="domain" description="Tyr recombinase" evidence="2">
    <location>
        <begin position="21"/>
        <end position="193"/>
    </location>
</feature>
<comment type="caution">
    <text evidence="3">The sequence shown here is derived from an EMBL/GenBank/DDBJ whole genome shotgun (WGS) entry which is preliminary data.</text>
</comment>
<dbReference type="GO" id="GO:0003677">
    <property type="term" value="F:DNA binding"/>
    <property type="evidence" value="ECO:0007669"/>
    <property type="project" value="InterPro"/>
</dbReference>
<evidence type="ECO:0000256" key="1">
    <source>
        <dbReference type="ARBA" id="ARBA00023172"/>
    </source>
</evidence>
<dbReference type="STRING" id="1122159.SAMN02745246_03611"/>
<name>A0A4V1KRM6_9FLAO</name>
<keyword evidence="1" id="KW-0233">DNA recombination</keyword>
<reference evidence="3 4" key="1">
    <citation type="submission" date="2018-07" db="EMBL/GenBank/DDBJ databases">
        <title>Leeuwenhoekiella genomics.</title>
        <authorList>
            <person name="Tahon G."/>
            <person name="Willems A."/>
        </authorList>
    </citation>
    <scope>NUCLEOTIDE SEQUENCE [LARGE SCALE GENOMIC DNA]</scope>
    <source>
        <strain evidence="3 4">LMG 1345</strain>
    </source>
</reference>
<dbReference type="RefSeq" id="WP_128759393.1">
    <property type="nucleotide sequence ID" value="NZ_QOVL01000022.1"/>
</dbReference>
<dbReference type="GO" id="GO:0015074">
    <property type="term" value="P:DNA integration"/>
    <property type="evidence" value="ECO:0007669"/>
    <property type="project" value="InterPro"/>
</dbReference>
<dbReference type="InterPro" id="IPR002104">
    <property type="entry name" value="Integrase_catalytic"/>
</dbReference>
<evidence type="ECO:0000313" key="3">
    <source>
        <dbReference type="EMBL" id="RXG25442.1"/>
    </source>
</evidence>
<gene>
    <name evidence="3" type="ORF">DSL99_3475</name>
</gene>
<dbReference type="Proteomes" id="UP000290608">
    <property type="component" value="Unassembled WGS sequence"/>
</dbReference>